<sequence length="62" mass="7340">MSEGKKICDECGKEIEEFGTGLYGNRWKLWVFINRRTNADFCSDECLVKFVNREFGKKKEKK</sequence>
<accession>X1E3R8</accession>
<protein>
    <recommendedName>
        <fullName evidence="2">MYM-type domain-containing protein</fullName>
    </recommendedName>
</protein>
<proteinExistence type="predicted"/>
<reference evidence="1" key="1">
    <citation type="journal article" date="2014" name="Front. Microbiol.">
        <title>High frequency of phylogenetically diverse reductive dehalogenase-homologous genes in deep subseafloor sedimentary metagenomes.</title>
        <authorList>
            <person name="Kawai M."/>
            <person name="Futagami T."/>
            <person name="Toyoda A."/>
            <person name="Takaki Y."/>
            <person name="Nishi S."/>
            <person name="Hori S."/>
            <person name="Arai W."/>
            <person name="Tsubouchi T."/>
            <person name="Morono Y."/>
            <person name="Uchiyama I."/>
            <person name="Ito T."/>
            <person name="Fujiyama A."/>
            <person name="Inagaki F."/>
            <person name="Takami H."/>
        </authorList>
    </citation>
    <scope>NUCLEOTIDE SEQUENCE</scope>
    <source>
        <strain evidence="1">Expedition CK06-06</strain>
    </source>
</reference>
<dbReference type="EMBL" id="BART01032519">
    <property type="protein sequence ID" value="GAH11829.1"/>
    <property type="molecule type" value="Genomic_DNA"/>
</dbReference>
<organism evidence="1">
    <name type="scientific">marine sediment metagenome</name>
    <dbReference type="NCBI Taxonomy" id="412755"/>
    <lineage>
        <taxon>unclassified sequences</taxon>
        <taxon>metagenomes</taxon>
        <taxon>ecological metagenomes</taxon>
    </lineage>
</organism>
<evidence type="ECO:0000313" key="1">
    <source>
        <dbReference type="EMBL" id="GAH11829.1"/>
    </source>
</evidence>
<comment type="caution">
    <text evidence="1">The sequence shown here is derived from an EMBL/GenBank/DDBJ whole genome shotgun (WGS) entry which is preliminary data.</text>
</comment>
<gene>
    <name evidence="1" type="ORF">S01H4_56172</name>
</gene>
<evidence type="ECO:0008006" key="2">
    <source>
        <dbReference type="Google" id="ProtNLM"/>
    </source>
</evidence>
<name>X1E3R8_9ZZZZ</name>
<dbReference type="AlphaFoldDB" id="X1E3R8"/>